<feature type="transmembrane region" description="Helical" evidence="1">
    <location>
        <begin position="23"/>
        <end position="45"/>
    </location>
</feature>
<dbReference type="EMBL" id="KZ678142">
    <property type="protein sequence ID" value="PSN62177.1"/>
    <property type="molecule type" value="Genomic_DNA"/>
</dbReference>
<keyword evidence="1" id="KW-1133">Transmembrane helix</keyword>
<dbReference type="Proteomes" id="UP000240883">
    <property type="component" value="Unassembled WGS sequence"/>
</dbReference>
<protein>
    <submittedName>
        <fullName evidence="2">Uncharacterized protein</fullName>
    </submittedName>
</protein>
<keyword evidence="3" id="KW-1185">Reference proteome</keyword>
<accession>A0A2T2N9S2</accession>
<evidence type="ECO:0000313" key="3">
    <source>
        <dbReference type="Proteomes" id="UP000240883"/>
    </source>
</evidence>
<proteinExistence type="predicted"/>
<keyword evidence="1" id="KW-0812">Transmembrane</keyword>
<dbReference type="AlphaFoldDB" id="A0A2T2N9S2"/>
<keyword evidence="1" id="KW-0472">Membrane</keyword>
<name>A0A2T2N9S2_CORCC</name>
<reference evidence="2 3" key="1">
    <citation type="journal article" date="2018" name="Front. Microbiol.">
        <title>Genome-Wide Analysis of Corynespora cassiicola Leaf Fall Disease Putative Effectors.</title>
        <authorList>
            <person name="Lopez D."/>
            <person name="Ribeiro S."/>
            <person name="Label P."/>
            <person name="Fumanal B."/>
            <person name="Venisse J.S."/>
            <person name="Kohler A."/>
            <person name="de Oliveira R.R."/>
            <person name="Labutti K."/>
            <person name="Lipzen A."/>
            <person name="Lail K."/>
            <person name="Bauer D."/>
            <person name="Ohm R.A."/>
            <person name="Barry K.W."/>
            <person name="Spatafora J."/>
            <person name="Grigoriev I.V."/>
            <person name="Martin F.M."/>
            <person name="Pujade-Renaud V."/>
        </authorList>
    </citation>
    <scope>NUCLEOTIDE SEQUENCE [LARGE SCALE GENOMIC DNA]</scope>
    <source>
        <strain evidence="2 3">Philippines</strain>
    </source>
</reference>
<evidence type="ECO:0000313" key="2">
    <source>
        <dbReference type="EMBL" id="PSN62177.1"/>
    </source>
</evidence>
<sequence length="76" mass="8589">MHPPETSFMLYLFRKDRKCTHPYRLGLTLATCFAATASYLAAYLASSRLVRNESLVTYMQRELHARSGLFSSVIAG</sequence>
<evidence type="ECO:0000256" key="1">
    <source>
        <dbReference type="SAM" id="Phobius"/>
    </source>
</evidence>
<organism evidence="2 3">
    <name type="scientific">Corynespora cassiicola Philippines</name>
    <dbReference type="NCBI Taxonomy" id="1448308"/>
    <lineage>
        <taxon>Eukaryota</taxon>
        <taxon>Fungi</taxon>
        <taxon>Dikarya</taxon>
        <taxon>Ascomycota</taxon>
        <taxon>Pezizomycotina</taxon>
        <taxon>Dothideomycetes</taxon>
        <taxon>Pleosporomycetidae</taxon>
        <taxon>Pleosporales</taxon>
        <taxon>Corynesporascaceae</taxon>
        <taxon>Corynespora</taxon>
    </lineage>
</organism>
<gene>
    <name evidence="2" type="ORF">BS50DRAFT_578031</name>
</gene>